<feature type="compositionally biased region" description="Low complexity" evidence="2">
    <location>
        <begin position="95"/>
        <end position="111"/>
    </location>
</feature>
<sequence>MPTSTSNSSNMASTSTIPDSATDPLAGVDHIIVIENGAQTIRIASITYPFPSDTISTAISQSSPPAINPSLLAQTIAVDVFPNAIARTRTPHTIPSLPSAESSPTAPPAGSKTSIFVSSHIHSLLDDYAALHLRLPHQSGIVVDWAAQKTIWDHVLTNHLAKLPQVKGNGKKGKLLEGKAVIITEAYFNLDHSQHATDLLLFEHYGAQAVWRTSPATLAGLGTDAFRSDSPVASQVRAAQAKDGPATAKQQTSSPEAAEAPMEQDPSAEHGSSSTPSKRPLRTPRASTSTTAIAASDPSTPVPRILTIPRPQAMLVLDLGYSYCHAIPIINGIPHSPSIRRLELGGKMLINLLKETLSFQQLDMMDESWLMSHIFARTSFVAASVGERVYGAREKVQRELEAVLRKEAAEWSYNDLLLMAKYGGRERFGVTWSLPDYGGQAGGGKDGQEKRDRARYGFIAEGPDPQPYRASDMGRRLPEWESSFIASSSSSNTPQRAFTPEDNDEEDIQTLTLTTERFSIIEHLFNPTALGLDQKPLPELILDSLTSVSSTSSKVATDLMWSNILITGGLANTVNMRRRLANELRPLAPADVPLRIWPDPPIDHSLVPIKGGVVFACELSINQTIRLEEEEKRGERSKKKPRKSKGWESSAERGAVEGREGRGGGARWLTYSQWASLVGGGGEAESVKAANQVFYPTTTAKGGSTDA</sequence>
<feature type="compositionally biased region" description="Basic residues" evidence="2">
    <location>
        <begin position="635"/>
        <end position="644"/>
    </location>
</feature>
<protein>
    <submittedName>
        <fullName evidence="3">Related to ARP6-Actin-related protein</fullName>
    </submittedName>
</protein>
<organism evidence="3">
    <name type="scientific">Sporisorium scitamineum</name>
    <dbReference type="NCBI Taxonomy" id="49012"/>
    <lineage>
        <taxon>Eukaryota</taxon>
        <taxon>Fungi</taxon>
        <taxon>Dikarya</taxon>
        <taxon>Basidiomycota</taxon>
        <taxon>Ustilaginomycotina</taxon>
        <taxon>Ustilaginomycetes</taxon>
        <taxon>Ustilaginales</taxon>
        <taxon>Ustilaginaceae</taxon>
        <taxon>Sporisorium</taxon>
    </lineage>
</organism>
<gene>
    <name evidence="3" type="ORF">SPSC_05102</name>
</gene>
<feature type="region of interest" description="Disordered" evidence="2">
    <location>
        <begin position="1"/>
        <end position="21"/>
    </location>
</feature>
<dbReference type="AlphaFoldDB" id="A0A127ZGM3"/>
<dbReference type="EMBL" id="LK056684">
    <property type="protein sequence ID" value="CDU25268.1"/>
    <property type="molecule type" value="Genomic_DNA"/>
</dbReference>
<dbReference type="Pfam" id="PF00022">
    <property type="entry name" value="Actin"/>
    <property type="match status" value="1"/>
</dbReference>
<feature type="region of interest" description="Disordered" evidence="2">
    <location>
        <begin position="232"/>
        <end position="301"/>
    </location>
</feature>
<feature type="region of interest" description="Disordered" evidence="2">
    <location>
        <begin position="91"/>
        <end position="111"/>
    </location>
</feature>
<dbReference type="Gene3D" id="3.30.420.40">
    <property type="match status" value="3"/>
</dbReference>
<evidence type="ECO:0000256" key="2">
    <source>
        <dbReference type="SAM" id="MobiDB-lite"/>
    </source>
</evidence>
<feature type="region of interest" description="Disordered" evidence="2">
    <location>
        <begin position="484"/>
        <end position="505"/>
    </location>
</feature>
<proteinExistence type="inferred from homology"/>
<dbReference type="SMART" id="SM00268">
    <property type="entry name" value="ACTIN"/>
    <property type="match status" value="1"/>
</dbReference>
<comment type="similarity">
    <text evidence="1">Belongs to the actin family.</text>
</comment>
<evidence type="ECO:0000256" key="1">
    <source>
        <dbReference type="RuleBase" id="RU000487"/>
    </source>
</evidence>
<dbReference type="InterPro" id="IPR043129">
    <property type="entry name" value="ATPase_NBD"/>
</dbReference>
<dbReference type="Gene3D" id="3.90.640.10">
    <property type="entry name" value="Actin, Chain A, domain 4"/>
    <property type="match status" value="2"/>
</dbReference>
<feature type="compositionally biased region" description="Low complexity" evidence="2">
    <location>
        <begin position="1"/>
        <end position="16"/>
    </location>
</feature>
<feature type="region of interest" description="Disordered" evidence="2">
    <location>
        <begin position="629"/>
        <end position="665"/>
    </location>
</feature>
<accession>A0A127ZGM3</accession>
<feature type="compositionally biased region" description="Basic and acidic residues" evidence="2">
    <location>
        <begin position="650"/>
        <end position="662"/>
    </location>
</feature>
<dbReference type="InterPro" id="IPR004000">
    <property type="entry name" value="Actin"/>
</dbReference>
<evidence type="ECO:0000313" key="3">
    <source>
        <dbReference type="EMBL" id="CDU25268.1"/>
    </source>
</evidence>
<dbReference type="OrthoDB" id="6220758at2759"/>
<reference evidence="3" key="1">
    <citation type="submission" date="2014-06" db="EMBL/GenBank/DDBJ databases">
        <authorList>
            <person name="Ju J."/>
            <person name="Zhang J."/>
        </authorList>
    </citation>
    <scope>NUCLEOTIDE SEQUENCE</scope>
    <source>
        <strain evidence="3">SscI8</strain>
    </source>
</reference>
<feature type="compositionally biased region" description="Low complexity" evidence="2">
    <location>
        <begin position="283"/>
        <end position="299"/>
    </location>
</feature>
<dbReference type="SUPFAM" id="SSF53067">
    <property type="entry name" value="Actin-like ATPase domain"/>
    <property type="match status" value="2"/>
</dbReference>
<dbReference type="PANTHER" id="PTHR11937">
    <property type="entry name" value="ACTIN"/>
    <property type="match status" value="1"/>
</dbReference>
<name>A0A127ZGM3_9BASI</name>